<keyword evidence="2" id="KW-1185">Reference proteome</keyword>
<dbReference type="PANTHER" id="PTHR35716">
    <property type="entry name" value="OS05G0574700 PROTEIN-RELATED"/>
    <property type="match status" value="1"/>
</dbReference>
<dbReference type="Proteomes" id="UP000708148">
    <property type="component" value="Unassembled WGS sequence"/>
</dbReference>
<dbReference type="OrthoDB" id="510978at2759"/>
<sequence length="200" mass="22515">MFHVAGGALQTLLRRCALAGQLLASEFSHYISDKGVKAPLKDRAPSHLLPPNAVVAAQMDALQMNDWPEADAGVKTAFLFAKPPDQETMLPGQGCRIRARSWLGKEEWLNLNEFSDMVHSSPYDVLLDCDSWQEISQVVFPSTRFERAVQAVEVEEGISKHISSRQRPHRFTFLLEKVKEGSYKNCWMTIGVRYGDYANC</sequence>
<reference evidence="1" key="1">
    <citation type="submission" date="2020-12" db="EMBL/GenBank/DDBJ databases">
        <authorList>
            <person name="Iha C."/>
        </authorList>
    </citation>
    <scope>NUCLEOTIDE SEQUENCE</scope>
</reference>
<comment type="caution">
    <text evidence="1">The sequence shown here is derived from an EMBL/GenBank/DDBJ whole genome shotgun (WGS) entry which is preliminary data.</text>
</comment>
<proteinExistence type="predicted"/>
<gene>
    <name evidence="1" type="ORF">OSTQU699_LOCUS2189</name>
</gene>
<dbReference type="AlphaFoldDB" id="A0A8S1INY8"/>
<dbReference type="PANTHER" id="PTHR35716:SF4">
    <property type="entry name" value="ARGININE DECARBOXYLASE"/>
    <property type="match status" value="1"/>
</dbReference>
<name>A0A8S1INY8_9CHLO</name>
<evidence type="ECO:0000313" key="1">
    <source>
        <dbReference type="EMBL" id="CAD7696828.1"/>
    </source>
</evidence>
<evidence type="ECO:0000313" key="2">
    <source>
        <dbReference type="Proteomes" id="UP000708148"/>
    </source>
</evidence>
<organism evidence="1 2">
    <name type="scientific">Ostreobium quekettii</name>
    <dbReference type="NCBI Taxonomy" id="121088"/>
    <lineage>
        <taxon>Eukaryota</taxon>
        <taxon>Viridiplantae</taxon>
        <taxon>Chlorophyta</taxon>
        <taxon>core chlorophytes</taxon>
        <taxon>Ulvophyceae</taxon>
        <taxon>TCBD clade</taxon>
        <taxon>Bryopsidales</taxon>
        <taxon>Ostreobineae</taxon>
        <taxon>Ostreobiaceae</taxon>
        <taxon>Ostreobium</taxon>
    </lineage>
</organism>
<accession>A0A8S1INY8</accession>
<protein>
    <submittedName>
        <fullName evidence="1">Uncharacterized protein</fullName>
    </submittedName>
</protein>
<dbReference type="EMBL" id="CAJHUC010000553">
    <property type="protein sequence ID" value="CAD7696828.1"/>
    <property type="molecule type" value="Genomic_DNA"/>
</dbReference>